<gene>
    <name evidence="2" type="ORF">T4C_7184</name>
</gene>
<feature type="region of interest" description="Disordered" evidence="1">
    <location>
        <begin position="1"/>
        <end position="23"/>
    </location>
</feature>
<organism evidence="2 3">
    <name type="scientific">Trichinella pseudospiralis</name>
    <name type="common">Parasitic roundworm</name>
    <dbReference type="NCBI Taxonomy" id="6337"/>
    <lineage>
        <taxon>Eukaryota</taxon>
        <taxon>Metazoa</taxon>
        <taxon>Ecdysozoa</taxon>
        <taxon>Nematoda</taxon>
        <taxon>Enoplea</taxon>
        <taxon>Dorylaimia</taxon>
        <taxon>Trichinellida</taxon>
        <taxon>Trichinellidae</taxon>
        <taxon>Trichinella</taxon>
    </lineage>
</organism>
<dbReference type="EMBL" id="JYDV01000168">
    <property type="protein sequence ID" value="KRZ27316.1"/>
    <property type="molecule type" value="Genomic_DNA"/>
</dbReference>
<feature type="compositionally biased region" description="Basic and acidic residues" evidence="1">
    <location>
        <begin position="10"/>
        <end position="23"/>
    </location>
</feature>
<dbReference type="Proteomes" id="UP000054826">
    <property type="component" value="Unassembled WGS sequence"/>
</dbReference>
<evidence type="ECO:0000313" key="3">
    <source>
        <dbReference type="Proteomes" id="UP000054826"/>
    </source>
</evidence>
<proteinExistence type="predicted"/>
<dbReference type="AlphaFoldDB" id="A0A0V1IX74"/>
<name>A0A0V1IX74_TRIPS</name>
<comment type="caution">
    <text evidence="2">The sequence shown here is derived from an EMBL/GenBank/DDBJ whole genome shotgun (WGS) entry which is preliminary data.</text>
</comment>
<sequence length="58" mass="6339">MTHLAVSKVNEAKIGEDRDDTKPISECTLDEQEMRRGCTCLFDLVASGSVAKRSVSPL</sequence>
<reference evidence="2 3" key="1">
    <citation type="submission" date="2015-01" db="EMBL/GenBank/DDBJ databases">
        <title>Evolution of Trichinella species and genotypes.</title>
        <authorList>
            <person name="Korhonen P.K."/>
            <person name="Edoardo P."/>
            <person name="Giuseppe L.R."/>
            <person name="Gasser R.B."/>
        </authorList>
    </citation>
    <scope>NUCLEOTIDE SEQUENCE [LARGE SCALE GENOMIC DNA]</scope>
    <source>
        <strain evidence="2">ISS176</strain>
    </source>
</reference>
<evidence type="ECO:0000313" key="2">
    <source>
        <dbReference type="EMBL" id="KRZ27316.1"/>
    </source>
</evidence>
<evidence type="ECO:0000256" key="1">
    <source>
        <dbReference type="SAM" id="MobiDB-lite"/>
    </source>
</evidence>
<protein>
    <submittedName>
        <fullName evidence="2">Uncharacterized protein</fullName>
    </submittedName>
</protein>
<accession>A0A0V1IX74</accession>